<keyword evidence="2" id="KW-1185">Reference proteome</keyword>
<protein>
    <submittedName>
        <fullName evidence="1">Uncharacterized protein</fullName>
    </submittedName>
</protein>
<dbReference type="Proteomes" id="UP001162483">
    <property type="component" value="Unassembled WGS sequence"/>
</dbReference>
<evidence type="ECO:0000313" key="1">
    <source>
        <dbReference type="EMBL" id="CAI9568949.1"/>
    </source>
</evidence>
<gene>
    <name evidence="1" type="ORF">SPARVUS_LOCUS6844924</name>
</gene>
<proteinExistence type="predicted"/>
<comment type="caution">
    <text evidence="1">The sequence shown here is derived from an EMBL/GenBank/DDBJ whole genome shotgun (WGS) entry which is preliminary data.</text>
</comment>
<evidence type="ECO:0000313" key="2">
    <source>
        <dbReference type="Proteomes" id="UP001162483"/>
    </source>
</evidence>
<dbReference type="EMBL" id="CATNWA010014204">
    <property type="protein sequence ID" value="CAI9568949.1"/>
    <property type="molecule type" value="Genomic_DNA"/>
</dbReference>
<sequence>MGPCAPLTCMSASRQPFMSMPICKQHLPLNGCARLYVSIHCPVYRGRYAAPTLEWLCQAVCQGQYAAPTRSLAQPIISPYS</sequence>
<reference evidence="1" key="1">
    <citation type="submission" date="2023-05" db="EMBL/GenBank/DDBJ databases">
        <authorList>
            <person name="Stuckert A."/>
        </authorList>
    </citation>
    <scope>NUCLEOTIDE SEQUENCE</scope>
</reference>
<name>A0ABN9D8S2_9NEOB</name>
<organism evidence="1 2">
    <name type="scientific">Staurois parvus</name>
    <dbReference type="NCBI Taxonomy" id="386267"/>
    <lineage>
        <taxon>Eukaryota</taxon>
        <taxon>Metazoa</taxon>
        <taxon>Chordata</taxon>
        <taxon>Craniata</taxon>
        <taxon>Vertebrata</taxon>
        <taxon>Euteleostomi</taxon>
        <taxon>Amphibia</taxon>
        <taxon>Batrachia</taxon>
        <taxon>Anura</taxon>
        <taxon>Neobatrachia</taxon>
        <taxon>Ranoidea</taxon>
        <taxon>Ranidae</taxon>
        <taxon>Staurois</taxon>
    </lineage>
</organism>
<accession>A0ABN9D8S2</accession>